<dbReference type="EMBL" id="BMSZ01000012">
    <property type="protein sequence ID" value="GGS63400.1"/>
    <property type="molecule type" value="Genomic_DNA"/>
</dbReference>
<gene>
    <name evidence="2" type="ORF">GCM10010253_42840</name>
</gene>
<sequence length="75" mass="8015">MTAAPEDIAAMRADGDLLDYIRSLTGRPPKQRQSEPKPEPKLCFHVRRPGAWPCGTAATGPTPKPCTACQNGGEP</sequence>
<comment type="caution">
    <text evidence="2">The sequence shown here is derived from an EMBL/GenBank/DDBJ whole genome shotgun (WGS) entry which is preliminary data.</text>
</comment>
<proteinExistence type="predicted"/>
<keyword evidence="3" id="KW-1185">Reference proteome</keyword>
<accession>A0ABQ2TDN8</accession>
<dbReference type="Proteomes" id="UP000659767">
    <property type="component" value="Unassembled WGS sequence"/>
</dbReference>
<protein>
    <submittedName>
        <fullName evidence="2">Uncharacterized protein</fullName>
    </submittedName>
</protein>
<dbReference type="RefSeq" id="WP_199888834.1">
    <property type="nucleotide sequence ID" value="NZ_BMSZ01000012.1"/>
</dbReference>
<reference evidence="3" key="1">
    <citation type="journal article" date="2019" name="Int. J. Syst. Evol. Microbiol.">
        <title>The Global Catalogue of Microorganisms (GCM) 10K type strain sequencing project: providing services to taxonomists for standard genome sequencing and annotation.</title>
        <authorList>
            <consortium name="The Broad Institute Genomics Platform"/>
            <consortium name="The Broad Institute Genome Sequencing Center for Infectious Disease"/>
            <person name="Wu L."/>
            <person name="Ma J."/>
        </authorList>
    </citation>
    <scope>NUCLEOTIDE SEQUENCE [LARGE SCALE GENOMIC DNA]</scope>
    <source>
        <strain evidence="3">JCM 4350</strain>
    </source>
</reference>
<evidence type="ECO:0000256" key="1">
    <source>
        <dbReference type="SAM" id="MobiDB-lite"/>
    </source>
</evidence>
<organism evidence="2 3">
    <name type="scientific">Streptomyces badius</name>
    <dbReference type="NCBI Taxonomy" id="1941"/>
    <lineage>
        <taxon>Bacteria</taxon>
        <taxon>Bacillati</taxon>
        <taxon>Actinomycetota</taxon>
        <taxon>Actinomycetes</taxon>
        <taxon>Kitasatosporales</taxon>
        <taxon>Streptomycetaceae</taxon>
        <taxon>Streptomyces</taxon>
    </lineage>
</organism>
<feature type="region of interest" description="Disordered" evidence="1">
    <location>
        <begin position="53"/>
        <end position="75"/>
    </location>
</feature>
<evidence type="ECO:0000313" key="3">
    <source>
        <dbReference type="Proteomes" id="UP000659767"/>
    </source>
</evidence>
<evidence type="ECO:0000313" key="2">
    <source>
        <dbReference type="EMBL" id="GGS63400.1"/>
    </source>
</evidence>
<name>A0ABQ2TDN8_STRBA</name>